<comment type="caution">
    <text evidence="1">The sequence shown here is derived from an EMBL/GenBank/DDBJ whole genome shotgun (WGS) entry which is preliminary data.</text>
</comment>
<keyword evidence="2" id="KW-1185">Reference proteome</keyword>
<gene>
    <name evidence="1" type="ORF">EYF80_060793</name>
</gene>
<dbReference type="EMBL" id="SRLO01006121">
    <property type="protein sequence ID" value="TNN29060.1"/>
    <property type="molecule type" value="Genomic_DNA"/>
</dbReference>
<proteinExistence type="predicted"/>
<sequence>MLGAAALQNIAVFVRRQHADNGRLCFEGPVAGTKAVCVAPEREAAVFVRPVQRNVKPFPPSALVLLILAASPASKRRSGI</sequence>
<dbReference type="Proteomes" id="UP000314294">
    <property type="component" value="Unassembled WGS sequence"/>
</dbReference>
<name>A0A4Z2EKG5_9TELE</name>
<organism evidence="1 2">
    <name type="scientific">Liparis tanakae</name>
    <name type="common">Tanaka's snailfish</name>
    <dbReference type="NCBI Taxonomy" id="230148"/>
    <lineage>
        <taxon>Eukaryota</taxon>
        <taxon>Metazoa</taxon>
        <taxon>Chordata</taxon>
        <taxon>Craniata</taxon>
        <taxon>Vertebrata</taxon>
        <taxon>Euteleostomi</taxon>
        <taxon>Actinopterygii</taxon>
        <taxon>Neopterygii</taxon>
        <taxon>Teleostei</taxon>
        <taxon>Neoteleostei</taxon>
        <taxon>Acanthomorphata</taxon>
        <taxon>Eupercaria</taxon>
        <taxon>Perciformes</taxon>
        <taxon>Cottioidei</taxon>
        <taxon>Cottales</taxon>
        <taxon>Liparidae</taxon>
        <taxon>Liparis</taxon>
    </lineage>
</organism>
<accession>A0A4Z2EKG5</accession>
<evidence type="ECO:0000313" key="2">
    <source>
        <dbReference type="Proteomes" id="UP000314294"/>
    </source>
</evidence>
<evidence type="ECO:0000313" key="1">
    <source>
        <dbReference type="EMBL" id="TNN29060.1"/>
    </source>
</evidence>
<dbReference type="AlphaFoldDB" id="A0A4Z2EKG5"/>
<protein>
    <submittedName>
        <fullName evidence="1">Uncharacterized protein</fullName>
    </submittedName>
</protein>
<reference evidence="1 2" key="1">
    <citation type="submission" date="2019-03" db="EMBL/GenBank/DDBJ databases">
        <title>First draft genome of Liparis tanakae, snailfish: a comprehensive survey of snailfish specific genes.</title>
        <authorList>
            <person name="Kim W."/>
            <person name="Song I."/>
            <person name="Jeong J.-H."/>
            <person name="Kim D."/>
            <person name="Kim S."/>
            <person name="Ryu S."/>
            <person name="Song J.Y."/>
            <person name="Lee S.K."/>
        </authorList>
    </citation>
    <scope>NUCLEOTIDE SEQUENCE [LARGE SCALE GENOMIC DNA]</scope>
    <source>
        <tissue evidence="1">Muscle</tissue>
    </source>
</reference>